<comment type="catalytic activity">
    <reaction evidence="6">
        <text>4 Fe(II)-[cytochrome c] + O2 + 8 H(+)(in) = 4 Fe(III)-[cytochrome c] + 2 H2O + 4 H(+)(out)</text>
        <dbReference type="Rhea" id="RHEA:11436"/>
        <dbReference type="Rhea" id="RHEA-COMP:10350"/>
        <dbReference type="Rhea" id="RHEA-COMP:14399"/>
        <dbReference type="ChEBI" id="CHEBI:15377"/>
        <dbReference type="ChEBI" id="CHEBI:15378"/>
        <dbReference type="ChEBI" id="CHEBI:15379"/>
        <dbReference type="ChEBI" id="CHEBI:29033"/>
        <dbReference type="ChEBI" id="CHEBI:29034"/>
        <dbReference type="EC" id="7.1.1.9"/>
    </reaction>
    <physiologicalReaction direction="left-to-right" evidence="6">
        <dbReference type="Rhea" id="RHEA:11437"/>
    </physiologicalReaction>
</comment>
<dbReference type="GO" id="GO:0005507">
    <property type="term" value="F:copper ion binding"/>
    <property type="evidence" value="ECO:0007669"/>
    <property type="project" value="InterPro"/>
</dbReference>
<accession>A0A9I9E9Q5</accession>
<dbReference type="Gene3D" id="2.60.40.420">
    <property type="entry name" value="Cupredoxins - blue copper proteins"/>
    <property type="match status" value="1"/>
</dbReference>
<name>A0A9I9E9Q5_CUCME</name>
<evidence type="ECO:0000256" key="4">
    <source>
        <dbReference type="ARBA" id="ARBA00023136"/>
    </source>
</evidence>
<evidence type="ECO:0000256" key="1">
    <source>
        <dbReference type="ARBA" id="ARBA00001935"/>
    </source>
</evidence>
<dbReference type="InterPro" id="IPR045187">
    <property type="entry name" value="CcO_II"/>
</dbReference>
<dbReference type="PANTHER" id="PTHR22888">
    <property type="entry name" value="CYTOCHROME C OXIDASE, SUBUNIT II"/>
    <property type="match status" value="1"/>
</dbReference>
<dbReference type="PANTHER" id="PTHR22888:SF9">
    <property type="entry name" value="CYTOCHROME C OXIDASE SUBUNIT 2"/>
    <property type="match status" value="1"/>
</dbReference>
<dbReference type="Gramene" id="MELO3C030794.2.1">
    <property type="protein sequence ID" value="MELO3C030794.2.1"/>
    <property type="gene ID" value="MELO3C030794.2"/>
</dbReference>
<dbReference type="PRINTS" id="PR01166">
    <property type="entry name" value="CYCOXIDASEII"/>
</dbReference>
<evidence type="ECO:0000256" key="2">
    <source>
        <dbReference type="ARBA" id="ARBA00004370"/>
    </source>
</evidence>
<dbReference type="GO" id="GO:0042773">
    <property type="term" value="P:ATP synthesis coupled electron transport"/>
    <property type="evidence" value="ECO:0007669"/>
    <property type="project" value="TreeGrafter"/>
</dbReference>
<dbReference type="GO" id="GO:0004129">
    <property type="term" value="F:cytochrome-c oxidase activity"/>
    <property type="evidence" value="ECO:0007669"/>
    <property type="project" value="UniProtKB-EC"/>
</dbReference>
<evidence type="ECO:0000259" key="7">
    <source>
        <dbReference type="PROSITE" id="PS50857"/>
    </source>
</evidence>
<evidence type="ECO:0000256" key="3">
    <source>
        <dbReference type="ARBA" id="ARBA00007866"/>
    </source>
</evidence>
<dbReference type="AlphaFoldDB" id="A0A9I9E9Q5"/>
<feature type="domain" description="Cytochrome oxidase subunit II copper A binding" evidence="7">
    <location>
        <begin position="140"/>
        <end position="247"/>
    </location>
</feature>
<dbReference type="InterPro" id="IPR008972">
    <property type="entry name" value="Cupredoxin"/>
</dbReference>
<comment type="cofactor">
    <cofactor evidence="1">
        <name>Cu cation</name>
        <dbReference type="ChEBI" id="CHEBI:23378"/>
    </cofactor>
</comment>
<dbReference type="EnsemblPlants" id="MELO3C030794.2.1">
    <property type="protein sequence ID" value="MELO3C030794.2.1"/>
    <property type="gene ID" value="MELO3C030794.2"/>
</dbReference>
<sequence length="272" mass="30692">MHRERFPHSLFFYSERFRTTFSFDDQISEFLNWEALQFRQRLWSSSSPIIKSPSSRSDGKAKDSIFYSYKKHINIFVAILDEEDATRHGFWMNTQNFTTTPQLHKHKESTGSLVNFQGADGVDPNELLVHDCDVLIPCALGGVLNRNVGGFPTFPFILSNFPLLQSEEEGIFCVTKIRGISSANWTVPSSGVKCDVVPGRLNQISILVQREEVYYGQCSEICGTNHAFTPIVVEAVPRKDYGSQVSNQLISGFKAKVQRILTVGFSPEPREG</sequence>
<comment type="subcellular location">
    <subcellularLocation>
        <location evidence="2">Membrane</location>
    </subcellularLocation>
</comment>
<dbReference type="InterPro" id="IPR002429">
    <property type="entry name" value="CcO_II-like_C"/>
</dbReference>
<dbReference type="SUPFAM" id="SSF51735">
    <property type="entry name" value="NAD(P)-binding Rossmann-fold domains"/>
    <property type="match status" value="1"/>
</dbReference>
<organism evidence="8">
    <name type="scientific">Cucumis melo</name>
    <name type="common">Muskmelon</name>
    <dbReference type="NCBI Taxonomy" id="3656"/>
    <lineage>
        <taxon>Eukaryota</taxon>
        <taxon>Viridiplantae</taxon>
        <taxon>Streptophyta</taxon>
        <taxon>Embryophyta</taxon>
        <taxon>Tracheophyta</taxon>
        <taxon>Spermatophyta</taxon>
        <taxon>Magnoliopsida</taxon>
        <taxon>eudicotyledons</taxon>
        <taxon>Gunneridae</taxon>
        <taxon>Pentapetalae</taxon>
        <taxon>rosids</taxon>
        <taxon>fabids</taxon>
        <taxon>Cucurbitales</taxon>
        <taxon>Cucurbitaceae</taxon>
        <taxon>Benincaseae</taxon>
        <taxon>Cucumis</taxon>
    </lineage>
</organism>
<evidence type="ECO:0000256" key="6">
    <source>
        <dbReference type="ARBA" id="ARBA00049512"/>
    </source>
</evidence>
<protein>
    <recommendedName>
        <fullName evidence="5">Cytochrome c oxidase polypeptide II</fullName>
    </recommendedName>
</protein>
<comment type="similarity">
    <text evidence="3">Belongs to the cytochrome c oxidase subunit 2 family.</text>
</comment>
<dbReference type="Gene3D" id="3.40.50.720">
    <property type="entry name" value="NAD(P)-binding Rossmann-like Domain"/>
    <property type="match status" value="1"/>
</dbReference>
<proteinExistence type="inferred from homology"/>
<dbReference type="InterPro" id="IPR036291">
    <property type="entry name" value="NAD(P)-bd_dom_sf"/>
</dbReference>
<dbReference type="PROSITE" id="PS50857">
    <property type="entry name" value="COX2_CUA"/>
    <property type="match status" value="1"/>
</dbReference>
<reference evidence="8" key="1">
    <citation type="submission" date="2023-03" db="UniProtKB">
        <authorList>
            <consortium name="EnsemblPlants"/>
        </authorList>
    </citation>
    <scope>IDENTIFICATION</scope>
</reference>
<keyword evidence="4" id="KW-0472">Membrane</keyword>
<dbReference type="SUPFAM" id="SSF49503">
    <property type="entry name" value="Cupredoxins"/>
    <property type="match status" value="1"/>
</dbReference>
<dbReference type="Pfam" id="PF00116">
    <property type="entry name" value="COX2"/>
    <property type="match status" value="1"/>
</dbReference>
<evidence type="ECO:0000313" key="8">
    <source>
        <dbReference type="EnsemblPlants" id="MELO3C030794.2.1"/>
    </source>
</evidence>
<dbReference type="GO" id="GO:0016020">
    <property type="term" value="C:membrane"/>
    <property type="evidence" value="ECO:0007669"/>
    <property type="project" value="UniProtKB-SubCell"/>
</dbReference>
<evidence type="ECO:0000256" key="5">
    <source>
        <dbReference type="ARBA" id="ARBA00031389"/>
    </source>
</evidence>